<reference evidence="1" key="2">
    <citation type="submission" date="2020-09" db="EMBL/GenBank/DDBJ databases">
        <authorList>
            <person name="Sun Q."/>
            <person name="Kim S."/>
        </authorList>
    </citation>
    <scope>NUCLEOTIDE SEQUENCE</scope>
    <source>
        <strain evidence="1">KCTC 32422</strain>
    </source>
</reference>
<dbReference type="AlphaFoldDB" id="A0A918RFD0"/>
<evidence type="ECO:0000313" key="1">
    <source>
        <dbReference type="EMBL" id="GGZ94617.1"/>
    </source>
</evidence>
<proteinExistence type="predicted"/>
<comment type="caution">
    <text evidence="1">The sequence shown here is derived from an EMBL/GenBank/DDBJ whole genome shotgun (WGS) entry which is preliminary data.</text>
</comment>
<dbReference type="EMBL" id="BMZD01000003">
    <property type="protein sequence ID" value="GGZ94617.1"/>
    <property type="molecule type" value="Genomic_DNA"/>
</dbReference>
<organism evidence="1 2">
    <name type="scientific">Novosphingobium arvoryzae</name>
    <dbReference type="NCBI Taxonomy" id="1256514"/>
    <lineage>
        <taxon>Bacteria</taxon>
        <taxon>Pseudomonadati</taxon>
        <taxon>Pseudomonadota</taxon>
        <taxon>Alphaproteobacteria</taxon>
        <taxon>Sphingomonadales</taxon>
        <taxon>Sphingomonadaceae</taxon>
        <taxon>Novosphingobium</taxon>
    </lineage>
</organism>
<gene>
    <name evidence="1" type="ORF">GCM10011617_12980</name>
</gene>
<sequence length="309" mass="35824">MCDIDLWKMLFVTLGPMVSLQRGWDGWAMIRYDNELYYFQYAPPTDRLEDATKGKRPSVPFTGAQPWQCSVYYFWWLFLRENEAYRTACETRGQSELRALYFDFGDVHDTDFPTWWLETGRDLFCEPRSESVQIVKQGELRYSYDADDRLLLTIDRGSDIERVLAEVRSLLRKSENKLRNKGASQALYQVFTKPVLTSLYQHHKVYTLRKSKPDAALYEIGDEAGVMTSLSPSDTEAKAMLASVTGRIVRQAERIIEYVGQGVFPVITEEHEKLVPAFREALKKSSQKRVQEVTAGPYETTFGIRRQFL</sequence>
<accession>A0A918RFD0</accession>
<reference evidence="1" key="1">
    <citation type="journal article" date="2014" name="Int. J. Syst. Evol. Microbiol.">
        <title>Complete genome sequence of Corynebacterium casei LMG S-19264T (=DSM 44701T), isolated from a smear-ripened cheese.</title>
        <authorList>
            <consortium name="US DOE Joint Genome Institute (JGI-PGF)"/>
            <person name="Walter F."/>
            <person name="Albersmeier A."/>
            <person name="Kalinowski J."/>
            <person name="Ruckert C."/>
        </authorList>
    </citation>
    <scope>NUCLEOTIDE SEQUENCE</scope>
    <source>
        <strain evidence="1">KCTC 32422</strain>
    </source>
</reference>
<dbReference type="Proteomes" id="UP000634139">
    <property type="component" value="Unassembled WGS sequence"/>
</dbReference>
<name>A0A918RFD0_9SPHN</name>
<protein>
    <submittedName>
        <fullName evidence="1">Uncharacterized protein</fullName>
    </submittedName>
</protein>
<evidence type="ECO:0000313" key="2">
    <source>
        <dbReference type="Proteomes" id="UP000634139"/>
    </source>
</evidence>
<keyword evidence="2" id="KW-1185">Reference proteome</keyword>